<keyword evidence="1" id="KW-0813">Transport</keyword>
<dbReference type="InterPro" id="IPR017871">
    <property type="entry name" value="ABC_transporter-like_CS"/>
</dbReference>
<dbReference type="EMBL" id="JACJVO010000032">
    <property type="protein sequence ID" value="MBB6734329.1"/>
    <property type="molecule type" value="Genomic_DNA"/>
</dbReference>
<dbReference type="PANTHER" id="PTHR42794">
    <property type="entry name" value="HEMIN IMPORT ATP-BINDING PROTEIN HMUV"/>
    <property type="match status" value="1"/>
</dbReference>
<dbReference type="GO" id="GO:0005524">
    <property type="term" value="F:ATP binding"/>
    <property type="evidence" value="ECO:0007669"/>
    <property type="project" value="UniProtKB-KW"/>
</dbReference>
<protein>
    <submittedName>
        <fullName evidence="6">Heme ABC transporter ATP-binding protein</fullName>
    </submittedName>
</protein>
<dbReference type="Proteomes" id="UP000564644">
    <property type="component" value="Unassembled WGS sequence"/>
</dbReference>
<organism evidence="6 7">
    <name type="scientific">Cohnella zeiphila</name>
    <dbReference type="NCBI Taxonomy" id="2761120"/>
    <lineage>
        <taxon>Bacteria</taxon>
        <taxon>Bacillati</taxon>
        <taxon>Bacillota</taxon>
        <taxon>Bacilli</taxon>
        <taxon>Bacillales</taxon>
        <taxon>Paenibacillaceae</taxon>
        <taxon>Cohnella</taxon>
    </lineage>
</organism>
<dbReference type="PROSITE" id="PS00211">
    <property type="entry name" value="ABC_TRANSPORTER_1"/>
    <property type="match status" value="1"/>
</dbReference>
<evidence type="ECO:0000259" key="5">
    <source>
        <dbReference type="PROSITE" id="PS50893"/>
    </source>
</evidence>
<keyword evidence="3 6" id="KW-0067">ATP-binding</keyword>
<evidence type="ECO:0000313" key="7">
    <source>
        <dbReference type="Proteomes" id="UP000564644"/>
    </source>
</evidence>
<dbReference type="NCBIfam" id="NF010068">
    <property type="entry name" value="PRK13548.1"/>
    <property type="match status" value="1"/>
</dbReference>
<name>A0A7X0SQR9_9BACL</name>
<dbReference type="InterPro" id="IPR027417">
    <property type="entry name" value="P-loop_NTPase"/>
</dbReference>
<dbReference type="PANTHER" id="PTHR42794:SF1">
    <property type="entry name" value="HEMIN IMPORT ATP-BINDING PROTEIN HMUV"/>
    <property type="match status" value="1"/>
</dbReference>
<reference evidence="6 7" key="1">
    <citation type="submission" date="2020-08" db="EMBL/GenBank/DDBJ databases">
        <title>Cohnella phylogeny.</title>
        <authorList>
            <person name="Dunlap C."/>
        </authorList>
    </citation>
    <scope>NUCLEOTIDE SEQUENCE [LARGE SCALE GENOMIC DNA]</scope>
    <source>
        <strain evidence="6 7">CBP 2801</strain>
    </source>
</reference>
<dbReference type="SMART" id="SM00382">
    <property type="entry name" value="AAA"/>
    <property type="match status" value="1"/>
</dbReference>
<evidence type="ECO:0000256" key="3">
    <source>
        <dbReference type="ARBA" id="ARBA00022840"/>
    </source>
</evidence>
<dbReference type="GO" id="GO:0016887">
    <property type="term" value="F:ATP hydrolysis activity"/>
    <property type="evidence" value="ECO:0007669"/>
    <property type="project" value="InterPro"/>
</dbReference>
<evidence type="ECO:0000256" key="4">
    <source>
        <dbReference type="ARBA" id="ARBA00022967"/>
    </source>
</evidence>
<dbReference type="RefSeq" id="WP_185131964.1">
    <property type="nucleotide sequence ID" value="NZ_JACJVO010000032.1"/>
</dbReference>
<accession>A0A7X0SQR9</accession>
<feature type="domain" description="ABC transporter" evidence="5">
    <location>
        <begin position="45"/>
        <end position="281"/>
    </location>
</feature>
<dbReference type="PROSITE" id="PS50893">
    <property type="entry name" value="ABC_TRANSPORTER_2"/>
    <property type="match status" value="1"/>
</dbReference>
<proteinExistence type="predicted"/>
<keyword evidence="4" id="KW-1278">Translocase</keyword>
<dbReference type="Pfam" id="PF00005">
    <property type="entry name" value="ABC_tran"/>
    <property type="match status" value="1"/>
</dbReference>
<dbReference type="SUPFAM" id="SSF52540">
    <property type="entry name" value="P-loop containing nucleoside triphosphate hydrolases"/>
    <property type="match status" value="1"/>
</dbReference>
<evidence type="ECO:0000256" key="1">
    <source>
        <dbReference type="ARBA" id="ARBA00022448"/>
    </source>
</evidence>
<sequence length="308" mass="33766">MSTNVGYRGQRFGVKKAYVTEPATGIKAAEVEAKPATVNWDQAALEAEEIGKRYDRSPVLDGVGFSVQSGECFGIIGPNGSGKSTLLKLLSGVEAPDDGAVRFAGRPLGAYGRKELARRMAVLEQETLPPVGFTVREVVEMGRYPHQNWLGDETEDSEERIDSIMRKLGLSRMAGRTLEHLSGGEKQRVALAKVMAQEPELLILDEPTTYLDIGRQIQLMDRIREWQDEARLTVIAVLHDLNLAALYCDRLLLLHRGRVAGIGTPAEMLTAERLAEVYGIAPILTTHPVRGVPQVLLQPGGWMPGTED</sequence>
<dbReference type="InterPro" id="IPR003593">
    <property type="entry name" value="AAA+_ATPase"/>
</dbReference>
<dbReference type="AlphaFoldDB" id="A0A7X0SQR9"/>
<keyword evidence="7" id="KW-1185">Reference proteome</keyword>
<evidence type="ECO:0000256" key="2">
    <source>
        <dbReference type="ARBA" id="ARBA00022741"/>
    </source>
</evidence>
<dbReference type="CDD" id="cd03214">
    <property type="entry name" value="ABC_Iron-Siderophores_B12_Hemin"/>
    <property type="match status" value="1"/>
</dbReference>
<evidence type="ECO:0000313" key="6">
    <source>
        <dbReference type="EMBL" id="MBB6734329.1"/>
    </source>
</evidence>
<gene>
    <name evidence="6" type="ORF">H7C18_25730</name>
</gene>
<keyword evidence="2" id="KW-0547">Nucleotide-binding</keyword>
<dbReference type="FunFam" id="3.40.50.300:FF:000134">
    <property type="entry name" value="Iron-enterobactin ABC transporter ATP-binding protein"/>
    <property type="match status" value="1"/>
</dbReference>
<dbReference type="Gene3D" id="3.40.50.300">
    <property type="entry name" value="P-loop containing nucleotide triphosphate hydrolases"/>
    <property type="match status" value="1"/>
</dbReference>
<dbReference type="InterPro" id="IPR003439">
    <property type="entry name" value="ABC_transporter-like_ATP-bd"/>
</dbReference>
<comment type="caution">
    <text evidence="6">The sequence shown here is derived from an EMBL/GenBank/DDBJ whole genome shotgun (WGS) entry which is preliminary data.</text>
</comment>